<dbReference type="InterPro" id="IPR029045">
    <property type="entry name" value="ClpP/crotonase-like_dom_sf"/>
</dbReference>
<evidence type="ECO:0000256" key="1">
    <source>
        <dbReference type="ARBA" id="ARBA00005005"/>
    </source>
</evidence>
<dbReference type="InterPro" id="IPR006176">
    <property type="entry name" value="3-OHacyl-CoA_DH_NAD-bd"/>
</dbReference>
<dbReference type="Gene3D" id="1.10.1040.50">
    <property type="match status" value="1"/>
</dbReference>
<gene>
    <name evidence="14" type="ordered locus">FraEuI1c_5724</name>
</gene>
<feature type="region of interest" description="Disordered" evidence="11">
    <location>
        <begin position="1"/>
        <end position="30"/>
    </location>
</feature>
<dbReference type="InterPro" id="IPR001753">
    <property type="entry name" value="Enoyl-CoA_hydra/iso"/>
</dbReference>
<evidence type="ECO:0000259" key="13">
    <source>
        <dbReference type="Pfam" id="PF02737"/>
    </source>
</evidence>
<keyword evidence="5" id="KW-0560">Oxidoreductase</keyword>
<reference evidence="14 15" key="1">
    <citation type="submission" date="2010-10" db="EMBL/GenBank/DDBJ databases">
        <title>Complete sequence of Frankia sp. EuI1c.</title>
        <authorList>
            <consortium name="US DOE Joint Genome Institute"/>
            <person name="Lucas S."/>
            <person name="Copeland A."/>
            <person name="Lapidus A."/>
            <person name="Cheng J.-F."/>
            <person name="Bruce D."/>
            <person name="Goodwin L."/>
            <person name="Pitluck S."/>
            <person name="Chertkov O."/>
            <person name="Detter J.C."/>
            <person name="Han C."/>
            <person name="Tapia R."/>
            <person name="Land M."/>
            <person name="Hauser L."/>
            <person name="Jeffries C."/>
            <person name="Kyrpides N."/>
            <person name="Ivanova N."/>
            <person name="Mikhailova N."/>
            <person name="Beauchemin N."/>
            <person name="Sen A."/>
            <person name="Sur S.A."/>
            <person name="Gtari M."/>
            <person name="Wall L."/>
            <person name="Tisa L."/>
            <person name="Woyke T."/>
        </authorList>
    </citation>
    <scope>NUCLEOTIDE SEQUENCE [LARGE SCALE GENOMIC DNA]</scope>
    <source>
        <strain evidence="15">DSM 45817 / CECT 9037 / EuI1c</strain>
    </source>
</reference>
<comment type="catalytic activity">
    <reaction evidence="10">
        <text>a (3S)-3-hydroxyacyl-CoA + NAD(+) = a 3-oxoacyl-CoA + NADH + H(+)</text>
        <dbReference type="Rhea" id="RHEA:22432"/>
        <dbReference type="ChEBI" id="CHEBI:15378"/>
        <dbReference type="ChEBI" id="CHEBI:57318"/>
        <dbReference type="ChEBI" id="CHEBI:57540"/>
        <dbReference type="ChEBI" id="CHEBI:57945"/>
        <dbReference type="ChEBI" id="CHEBI:90726"/>
        <dbReference type="EC" id="1.1.1.35"/>
    </reaction>
</comment>
<keyword evidence="3" id="KW-0276">Fatty acid metabolism</keyword>
<dbReference type="Pfam" id="PF00378">
    <property type="entry name" value="ECH_1"/>
    <property type="match status" value="1"/>
</dbReference>
<dbReference type="AlphaFoldDB" id="E3IVQ6"/>
<keyword evidence="7" id="KW-0443">Lipid metabolism</keyword>
<dbReference type="Pfam" id="PF02737">
    <property type="entry name" value="3HCDH_N"/>
    <property type="match status" value="1"/>
</dbReference>
<name>E3IVQ6_PSEI1</name>
<feature type="domain" description="3-hydroxyacyl-CoA dehydrogenase NAD binding" evidence="13">
    <location>
        <begin position="347"/>
        <end position="527"/>
    </location>
</feature>
<evidence type="ECO:0000256" key="3">
    <source>
        <dbReference type="ARBA" id="ARBA00022832"/>
    </source>
</evidence>
<dbReference type="PANTHER" id="PTHR43612">
    <property type="entry name" value="TRIFUNCTIONAL ENZYME SUBUNIT ALPHA"/>
    <property type="match status" value="1"/>
</dbReference>
<evidence type="ECO:0000256" key="9">
    <source>
        <dbReference type="ARBA" id="ARBA00023268"/>
    </source>
</evidence>
<dbReference type="SUPFAM" id="SSF51735">
    <property type="entry name" value="NAD(P)-binding Rossmann-fold domains"/>
    <property type="match status" value="1"/>
</dbReference>
<feature type="domain" description="3-hydroxyacyl-CoA dehydrogenase C-terminal" evidence="12">
    <location>
        <begin position="543"/>
        <end position="628"/>
    </location>
</feature>
<dbReference type="GO" id="GO:0016509">
    <property type="term" value="F:long-chain (3S)-3-hydroxyacyl-CoA dehydrogenase (NAD+) activity"/>
    <property type="evidence" value="ECO:0007669"/>
    <property type="project" value="TreeGrafter"/>
</dbReference>
<dbReference type="InterPro" id="IPR036291">
    <property type="entry name" value="NAD(P)-bd_dom_sf"/>
</dbReference>
<evidence type="ECO:0000256" key="5">
    <source>
        <dbReference type="ARBA" id="ARBA00023002"/>
    </source>
</evidence>
<sequence length="748" mass="74779">MPEPTSAPVRPTVLPPMEGSEAAGSTPDSDRIGVIGWERDADGIVVLTVDDPDHAANTTNAAFRASMGAVVDRLERARDTITGVVVTSAKKTFVTGADLRELVSLGPADRLAAFETAAAVKDQLRRLETLGRPVVAAVGGAALGGGLEIALACHHRIAADVPGSQLGLPEVTLGLAPSGGGIVRTVRLLGVRSALVNVLLAGQRYSPAQARALGLVDELVGSVAELLPAARAWIQANPDATARWDAPGYQIPGGGPALAAALPALPAGLRRQAAAEGAPAGPAILAAAVEGAQVDLATASVIESRYYAELVTGSVAKNMIQAFYFDLGRIGTAVRPAGQAPVAVTRAAVLGAGPTGASLAYALAKAGVDVVLAGPSAEAAGLAKGYAERLVADAVRRGSTRPPAGEALLARITPTADQAALAGADVVIEATDPAAPAGTVELAAARDAVPEALLCVASAAPLAHQPPVVATSEPGDLVDVVGLRLAGPADRTSLVEIVVGAGTADAALARAIDLVTQLRKTPIVVHEAAPGATAGAGVGGGSFVGRLLGAFVAEGAAMVGAGVPAASVEQAGTQAGFPSSPLRLLDELTGPAVRGALGDDASAAAAVLDQMIELGRSGRAGGAGFYDYADGRPTGLWPGLRDRFGGTLDPAELAFEELVERLLVAVALAGVRALADGTVRTVAEVNIGSLTGAGFPAWTGGVLGYVNGFAGGPAGFVARAHDLVARHGDRFAPPRSLVDRAARGELYD</sequence>
<dbReference type="RefSeq" id="WP_013426826.1">
    <property type="nucleotide sequence ID" value="NC_014666.1"/>
</dbReference>
<evidence type="ECO:0000256" key="10">
    <source>
        <dbReference type="ARBA" id="ARBA00049556"/>
    </source>
</evidence>
<protein>
    <submittedName>
        <fullName evidence="14">Enoyl-CoA hydratase/isomerase</fullName>
    </submittedName>
</protein>
<keyword evidence="4" id="KW-0442">Lipid degradation</keyword>
<dbReference type="SUPFAM" id="SSF48179">
    <property type="entry name" value="6-phosphogluconate dehydrogenase C-terminal domain-like"/>
    <property type="match status" value="2"/>
</dbReference>
<evidence type="ECO:0000256" key="6">
    <source>
        <dbReference type="ARBA" id="ARBA00023027"/>
    </source>
</evidence>
<dbReference type="Gene3D" id="3.40.50.720">
    <property type="entry name" value="NAD(P)-binding Rossmann-like Domain"/>
    <property type="match status" value="1"/>
</dbReference>
<dbReference type="Pfam" id="PF00725">
    <property type="entry name" value="3HCDH"/>
    <property type="match status" value="1"/>
</dbReference>
<evidence type="ECO:0000256" key="4">
    <source>
        <dbReference type="ARBA" id="ARBA00022963"/>
    </source>
</evidence>
<evidence type="ECO:0000256" key="8">
    <source>
        <dbReference type="ARBA" id="ARBA00023239"/>
    </source>
</evidence>
<keyword evidence="14" id="KW-0413">Isomerase</keyword>
<dbReference type="InterPro" id="IPR008927">
    <property type="entry name" value="6-PGluconate_DH-like_C_sf"/>
</dbReference>
<evidence type="ECO:0000256" key="11">
    <source>
        <dbReference type="SAM" id="MobiDB-lite"/>
    </source>
</evidence>
<dbReference type="EMBL" id="CP002299">
    <property type="protein sequence ID" value="ADP83708.1"/>
    <property type="molecule type" value="Genomic_DNA"/>
</dbReference>
<evidence type="ECO:0000256" key="2">
    <source>
        <dbReference type="ARBA" id="ARBA00007005"/>
    </source>
</evidence>
<accession>E3IVQ6</accession>
<organism evidence="14 15">
    <name type="scientific">Pseudofrankia inefficax (strain DSM 45817 / CECT 9037 / DDB 130130 / EuI1c)</name>
    <name type="common">Frankia inefficax</name>
    <dbReference type="NCBI Taxonomy" id="298654"/>
    <lineage>
        <taxon>Bacteria</taxon>
        <taxon>Bacillati</taxon>
        <taxon>Actinomycetota</taxon>
        <taxon>Actinomycetes</taxon>
        <taxon>Frankiales</taxon>
        <taxon>Frankiaceae</taxon>
        <taxon>Pseudofrankia</taxon>
    </lineage>
</organism>
<keyword evidence="6" id="KW-0520">NAD</keyword>
<dbReference type="HOGENOM" id="CLU_009834_15_3_11"/>
<evidence type="ECO:0000259" key="12">
    <source>
        <dbReference type="Pfam" id="PF00725"/>
    </source>
</evidence>
<dbReference type="InterPro" id="IPR006108">
    <property type="entry name" value="3HC_DH_C"/>
</dbReference>
<dbReference type="KEGG" id="fri:FraEuI1c_5724"/>
<dbReference type="GO" id="GO:0016853">
    <property type="term" value="F:isomerase activity"/>
    <property type="evidence" value="ECO:0007669"/>
    <property type="project" value="UniProtKB-KW"/>
</dbReference>
<evidence type="ECO:0000313" key="15">
    <source>
        <dbReference type="Proteomes" id="UP000002484"/>
    </source>
</evidence>
<dbReference type="PANTHER" id="PTHR43612:SF3">
    <property type="entry name" value="TRIFUNCTIONAL ENZYME SUBUNIT ALPHA, MITOCHONDRIAL"/>
    <property type="match status" value="1"/>
</dbReference>
<keyword evidence="15" id="KW-1185">Reference proteome</keyword>
<comment type="pathway">
    <text evidence="1">Lipid metabolism; fatty acid beta-oxidation.</text>
</comment>
<evidence type="ECO:0000313" key="14">
    <source>
        <dbReference type="EMBL" id="ADP83708.1"/>
    </source>
</evidence>
<dbReference type="eggNOG" id="COG1250">
    <property type="taxonomic scope" value="Bacteria"/>
</dbReference>
<dbReference type="eggNOG" id="COG1024">
    <property type="taxonomic scope" value="Bacteria"/>
</dbReference>
<dbReference type="GO" id="GO:0004300">
    <property type="term" value="F:enoyl-CoA hydratase activity"/>
    <property type="evidence" value="ECO:0007669"/>
    <property type="project" value="TreeGrafter"/>
</dbReference>
<dbReference type="GO" id="GO:0006635">
    <property type="term" value="P:fatty acid beta-oxidation"/>
    <property type="evidence" value="ECO:0007669"/>
    <property type="project" value="UniProtKB-UniPathway"/>
</dbReference>
<dbReference type="InterPro" id="IPR050136">
    <property type="entry name" value="FA_oxidation_alpha_subunit"/>
</dbReference>
<dbReference type="SUPFAM" id="SSF52096">
    <property type="entry name" value="ClpP/crotonase"/>
    <property type="match status" value="1"/>
</dbReference>
<evidence type="ECO:0000256" key="7">
    <source>
        <dbReference type="ARBA" id="ARBA00023098"/>
    </source>
</evidence>
<comment type="similarity">
    <text evidence="2">In the central section; belongs to the 3-hydroxyacyl-CoA dehydrogenase family.</text>
</comment>
<dbReference type="STRING" id="298654.FraEuI1c_5724"/>
<dbReference type="UniPathway" id="UPA00659"/>
<dbReference type="GO" id="GO:0070403">
    <property type="term" value="F:NAD+ binding"/>
    <property type="evidence" value="ECO:0007669"/>
    <property type="project" value="InterPro"/>
</dbReference>
<keyword evidence="8" id="KW-0456">Lyase</keyword>
<dbReference type="InParanoid" id="E3IVQ6"/>
<keyword evidence="9" id="KW-0511">Multifunctional enzyme</keyword>
<proteinExistence type="inferred from homology"/>
<dbReference type="Proteomes" id="UP000002484">
    <property type="component" value="Chromosome"/>
</dbReference>
<dbReference type="FunCoup" id="E3IVQ6">
    <property type="interactions" value="369"/>
</dbReference>
<dbReference type="Gene3D" id="3.90.226.10">
    <property type="entry name" value="2-enoyl-CoA Hydratase, Chain A, domain 1"/>
    <property type="match status" value="1"/>
</dbReference>
<dbReference type="CDD" id="cd06558">
    <property type="entry name" value="crotonase-like"/>
    <property type="match status" value="1"/>
</dbReference>